<evidence type="ECO:0000313" key="2">
    <source>
        <dbReference type="EMBL" id="MFI2478485.1"/>
    </source>
</evidence>
<protein>
    <recommendedName>
        <fullName evidence="4">DUF4328 domain-containing protein</fullName>
    </recommendedName>
</protein>
<feature type="transmembrane region" description="Helical" evidence="1">
    <location>
        <begin position="164"/>
        <end position="190"/>
    </location>
</feature>
<name>A0ABW7XBW5_9NOCA</name>
<organism evidence="2 3">
    <name type="scientific">Nocardia xishanensis</name>
    <dbReference type="NCBI Taxonomy" id="238964"/>
    <lineage>
        <taxon>Bacteria</taxon>
        <taxon>Bacillati</taxon>
        <taxon>Actinomycetota</taxon>
        <taxon>Actinomycetes</taxon>
        <taxon>Mycobacteriales</taxon>
        <taxon>Nocardiaceae</taxon>
        <taxon>Nocardia</taxon>
    </lineage>
</organism>
<keyword evidence="3" id="KW-1185">Reference proteome</keyword>
<keyword evidence="1" id="KW-0472">Membrane</keyword>
<proteinExistence type="predicted"/>
<feature type="transmembrane region" description="Helical" evidence="1">
    <location>
        <begin position="17"/>
        <end position="39"/>
    </location>
</feature>
<evidence type="ECO:0000256" key="1">
    <source>
        <dbReference type="SAM" id="Phobius"/>
    </source>
</evidence>
<dbReference type="Proteomes" id="UP001611415">
    <property type="component" value="Unassembled WGS sequence"/>
</dbReference>
<evidence type="ECO:0000313" key="3">
    <source>
        <dbReference type="Proteomes" id="UP001611415"/>
    </source>
</evidence>
<comment type="caution">
    <text evidence="2">The sequence shown here is derived from an EMBL/GenBank/DDBJ whole genome shotgun (WGS) entry which is preliminary data.</text>
</comment>
<reference evidence="2 3" key="1">
    <citation type="submission" date="2024-10" db="EMBL/GenBank/DDBJ databases">
        <title>The Natural Products Discovery Center: Release of the First 8490 Sequenced Strains for Exploring Actinobacteria Biosynthetic Diversity.</title>
        <authorList>
            <person name="Kalkreuter E."/>
            <person name="Kautsar S.A."/>
            <person name="Yang D."/>
            <person name="Bader C.D."/>
            <person name="Teijaro C.N."/>
            <person name="Fluegel L."/>
            <person name="Davis C.M."/>
            <person name="Simpson J.R."/>
            <person name="Lauterbach L."/>
            <person name="Steele A.D."/>
            <person name="Gui C."/>
            <person name="Meng S."/>
            <person name="Li G."/>
            <person name="Viehrig K."/>
            <person name="Ye F."/>
            <person name="Su P."/>
            <person name="Kiefer A.F."/>
            <person name="Nichols A."/>
            <person name="Cepeda A.J."/>
            <person name="Yan W."/>
            <person name="Fan B."/>
            <person name="Jiang Y."/>
            <person name="Adhikari A."/>
            <person name="Zheng C.-J."/>
            <person name="Schuster L."/>
            <person name="Cowan T.M."/>
            <person name="Smanski M.J."/>
            <person name="Chevrette M.G."/>
            <person name="De Carvalho L.P.S."/>
            <person name="Shen B."/>
        </authorList>
    </citation>
    <scope>NUCLEOTIDE SEQUENCE [LARGE SCALE GENOMIC DNA]</scope>
    <source>
        <strain evidence="2 3">NPDC019275</strain>
    </source>
</reference>
<dbReference type="EMBL" id="JBIRYO010000040">
    <property type="protein sequence ID" value="MFI2478485.1"/>
    <property type="molecule type" value="Genomic_DNA"/>
</dbReference>
<dbReference type="RefSeq" id="WP_397096016.1">
    <property type="nucleotide sequence ID" value="NZ_JBIRYO010000040.1"/>
</dbReference>
<accession>A0ABW7XBW5</accession>
<feature type="transmembrane region" description="Helical" evidence="1">
    <location>
        <begin position="60"/>
        <end position="85"/>
    </location>
</feature>
<evidence type="ECO:0008006" key="4">
    <source>
        <dbReference type="Google" id="ProtNLM"/>
    </source>
</evidence>
<keyword evidence="1" id="KW-1133">Transmembrane helix</keyword>
<keyword evidence="1" id="KW-0812">Transmembrane</keyword>
<sequence>MIDALLSELGKKLAERWLSLLVLPGLVFLAAAWCAYTLGHAHALDTALLVRTTRMKVSGARLDAAGTASLVVVVLAGTAAVAQIVRALAELVEHAWFLRRYGSPLTPQGRIMHELDTRLRAEYFGLRVALIWPRLWLLLSDGQRQPIDAARTALADSAVRAAWAIAYLALGAFWWPALLAGSIQFAVAWFTAIRRVSAYAILIESVIDINQTELARAFGLELPHGVITQREADQINARVAK</sequence>
<gene>
    <name evidence="2" type="ORF">ACH49W_34460</name>
</gene>